<dbReference type="OrthoDB" id="10416034at2759"/>
<name>A0A2P5BBU4_PARAD</name>
<accession>A0A2P5BBU4</accession>
<dbReference type="EMBL" id="JXTB01000315">
    <property type="protein sequence ID" value="PON46260.1"/>
    <property type="molecule type" value="Genomic_DNA"/>
</dbReference>
<comment type="caution">
    <text evidence="2">The sequence shown here is derived from an EMBL/GenBank/DDBJ whole genome shotgun (WGS) entry which is preliminary data.</text>
</comment>
<feature type="compositionally biased region" description="Basic and acidic residues" evidence="1">
    <location>
        <begin position="1"/>
        <end position="20"/>
    </location>
</feature>
<evidence type="ECO:0000256" key="1">
    <source>
        <dbReference type="SAM" id="MobiDB-lite"/>
    </source>
</evidence>
<proteinExistence type="predicted"/>
<evidence type="ECO:0000313" key="3">
    <source>
        <dbReference type="Proteomes" id="UP000237105"/>
    </source>
</evidence>
<evidence type="ECO:0000313" key="2">
    <source>
        <dbReference type="EMBL" id="PON46260.1"/>
    </source>
</evidence>
<keyword evidence="3" id="KW-1185">Reference proteome</keyword>
<dbReference type="AlphaFoldDB" id="A0A2P5BBU4"/>
<protein>
    <submittedName>
        <fullName evidence="2">Uncharacterized protein</fullName>
    </submittedName>
</protein>
<reference evidence="3" key="1">
    <citation type="submission" date="2016-06" db="EMBL/GenBank/DDBJ databases">
        <title>Parallel loss of symbiosis genes in relatives of nitrogen-fixing non-legume Parasponia.</title>
        <authorList>
            <person name="Van Velzen R."/>
            <person name="Holmer R."/>
            <person name="Bu F."/>
            <person name="Rutten L."/>
            <person name="Van Zeijl A."/>
            <person name="Liu W."/>
            <person name="Santuari L."/>
            <person name="Cao Q."/>
            <person name="Sharma T."/>
            <person name="Shen D."/>
            <person name="Roswanjaya Y."/>
            <person name="Wardhani T."/>
            <person name="Kalhor M.S."/>
            <person name="Jansen J."/>
            <person name="Van den Hoogen J."/>
            <person name="Gungor B."/>
            <person name="Hartog M."/>
            <person name="Hontelez J."/>
            <person name="Verver J."/>
            <person name="Yang W.-C."/>
            <person name="Schijlen E."/>
            <person name="Repin R."/>
            <person name="Schilthuizen M."/>
            <person name="Schranz E."/>
            <person name="Heidstra R."/>
            <person name="Miyata K."/>
            <person name="Fedorova E."/>
            <person name="Kohlen W."/>
            <person name="Bisseling T."/>
            <person name="Smit S."/>
            <person name="Geurts R."/>
        </authorList>
    </citation>
    <scope>NUCLEOTIDE SEQUENCE [LARGE SCALE GENOMIC DNA]</scope>
    <source>
        <strain evidence="3">cv. WU1-14</strain>
    </source>
</reference>
<sequence length="33" mass="3509">MIDNEVKDELVADGGGRRDNNTLGYDEDVAVGA</sequence>
<organism evidence="2 3">
    <name type="scientific">Parasponia andersonii</name>
    <name type="common">Sponia andersonii</name>
    <dbReference type="NCBI Taxonomy" id="3476"/>
    <lineage>
        <taxon>Eukaryota</taxon>
        <taxon>Viridiplantae</taxon>
        <taxon>Streptophyta</taxon>
        <taxon>Embryophyta</taxon>
        <taxon>Tracheophyta</taxon>
        <taxon>Spermatophyta</taxon>
        <taxon>Magnoliopsida</taxon>
        <taxon>eudicotyledons</taxon>
        <taxon>Gunneridae</taxon>
        <taxon>Pentapetalae</taxon>
        <taxon>rosids</taxon>
        <taxon>fabids</taxon>
        <taxon>Rosales</taxon>
        <taxon>Cannabaceae</taxon>
        <taxon>Parasponia</taxon>
    </lineage>
</organism>
<dbReference type="Proteomes" id="UP000237105">
    <property type="component" value="Unassembled WGS sequence"/>
</dbReference>
<gene>
    <name evidence="2" type="ORF">PanWU01x14_252740</name>
</gene>
<feature type="region of interest" description="Disordered" evidence="1">
    <location>
        <begin position="1"/>
        <end position="33"/>
    </location>
</feature>